<dbReference type="Proteomes" id="UP000027778">
    <property type="component" value="Unassembled WGS sequence"/>
</dbReference>
<proteinExistence type="inferred from homology"/>
<dbReference type="GO" id="GO:1990133">
    <property type="term" value="C:molybdopterin adenylyltransferase complex"/>
    <property type="evidence" value="ECO:0007669"/>
    <property type="project" value="TreeGrafter"/>
</dbReference>
<dbReference type="EMBL" id="JOTM01000006">
    <property type="protein sequence ID" value="KEK24524.1"/>
    <property type="molecule type" value="Genomic_DNA"/>
</dbReference>
<evidence type="ECO:0000256" key="11">
    <source>
        <dbReference type="ARBA" id="ARBA00078020"/>
    </source>
</evidence>
<evidence type="ECO:0000313" key="14">
    <source>
        <dbReference type="Proteomes" id="UP000027778"/>
    </source>
</evidence>
<name>A0A073KB85_9BACI</name>
<evidence type="ECO:0000256" key="7">
    <source>
        <dbReference type="ARBA" id="ARBA00063099"/>
    </source>
</evidence>
<dbReference type="STRING" id="574375.AZF08_05125"/>
<dbReference type="AlphaFoldDB" id="A0A073KB85"/>
<dbReference type="OrthoDB" id="9801945at2"/>
<evidence type="ECO:0000256" key="8">
    <source>
        <dbReference type="ARBA" id="ARBA00075076"/>
    </source>
</evidence>
<comment type="caution">
    <text evidence="13">The sequence shown here is derived from an EMBL/GenBank/DDBJ whole genome shotgun (WGS) entry which is preliminary data.</text>
</comment>
<dbReference type="NCBIfam" id="TIGR01682">
    <property type="entry name" value="moaD"/>
    <property type="match status" value="1"/>
</dbReference>
<keyword evidence="2" id="KW-0547">Nucleotide-binding</keyword>
<organism evidence="13 14">
    <name type="scientific">Bacillus gaemokensis</name>
    <dbReference type="NCBI Taxonomy" id="574375"/>
    <lineage>
        <taxon>Bacteria</taxon>
        <taxon>Bacillati</taxon>
        <taxon>Bacillota</taxon>
        <taxon>Bacilli</taxon>
        <taxon>Bacillales</taxon>
        <taxon>Bacillaceae</taxon>
        <taxon>Bacillus</taxon>
        <taxon>Bacillus cereus group</taxon>
    </lineage>
</organism>
<evidence type="ECO:0000256" key="5">
    <source>
        <dbReference type="ARBA" id="ARBA00024247"/>
    </source>
</evidence>
<dbReference type="InterPro" id="IPR003749">
    <property type="entry name" value="ThiS/MoaD-like"/>
</dbReference>
<evidence type="ECO:0000256" key="12">
    <source>
        <dbReference type="ARBA" id="ARBA00078992"/>
    </source>
</evidence>
<dbReference type="Pfam" id="PF02597">
    <property type="entry name" value="ThiS"/>
    <property type="match status" value="1"/>
</dbReference>
<dbReference type="Gene3D" id="3.10.20.30">
    <property type="match status" value="1"/>
</dbReference>
<keyword evidence="14" id="KW-1185">Reference proteome</keyword>
<dbReference type="GO" id="GO:0000166">
    <property type="term" value="F:nucleotide binding"/>
    <property type="evidence" value="ECO:0007669"/>
    <property type="project" value="UniProtKB-KW"/>
</dbReference>
<reference evidence="13 14" key="1">
    <citation type="submission" date="2014-06" db="EMBL/GenBank/DDBJ databases">
        <title>Draft genome sequence of Bacillus gaemokensis JCM 15801 (MCCC 1A00707).</title>
        <authorList>
            <person name="Lai Q."/>
            <person name="Liu Y."/>
            <person name="Shao Z."/>
        </authorList>
    </citation>
    <scope>NUCLEOTIDE SEQUENCE [LARGE SCALE GENOMIC DNA]</scope>
    <source>
        <strain evidence="13 14">JCM 15801</strain>
    </source>
</reference>
<dbReference type="RefSeq" id="WP_033674289.1">
    <property type="nucleotide sequence ID" value="NZ_JOTM01000006.1"/>
</dbReference>
<dbReference type="eggNOG" id="COG1977">
    <property type="taxonomic scope" value="Bacteria"/>
</dbReference>
<dbReference type="GO" id="GO:0006777">
    <property type="term" value="P:Mo-molybdopterin cofactor biosynthetic process"/>
    <property type="evidence" value="ECO:0007669"/>
    <property type="project" value="UniProtKB-KW"/>
</dbReference>
<comment type="pathway">
    <text evidence="1">Cofactor biosynthesis; molybdopterin biosynthesis.</text>
</comment>
<dbReference type="FunFam" id="3.10.20.30:FF:000010">
    <property type="entry name" value="Molybdopterin synthase sulfur carrier subunit"/>
    <property type="match status" value="1"/>
</dbReference>
<comment type="similarity">
    <text evidence="4">Belongs to the MoaD family.</text>
</comment>
<protein>
    <recommendedName>
        <fullName evidence="5">Molybdopterin synthase sulfur carrier subunit</fullName>
    </recommendedName>
    <alternativeName>
        <fullName evidence="11">MPT synthase subunit 1</fullName>
    </alternativeName>
    <alternativeName>
        <fullName evidence="8">Molybdenum cofactor biosynthesis protein D</fullName>
    </alternativeName>
    <alternativeName>
        <fullName evidence="10">Molybdopterin-converting factor small subunit</fullName>
    </alternativeName>
    <alternativeName>
        <fullName evidence="9">Molybdopterin-converting factor subunit 1</fullName>
    </alternativeName>
    <alternativeName>
        <fullName evidence="12">Sulfur carrier protein MoaD</fullName>
    </alternativeName>
</protein>
<gene>
    <name evidence="13" type="ORF">BAGA_25585</name>
</gene>
<keyword evidence="3" id="KW-0501">Molybdenum cofactor biosynthesis</keyword>
<evidence type="ECO:0000256" key="4">
    <source>
        <dbReference type="ARBA" id="ARBA00024200"/>
    </source>
</evidence>
<dbReference type="PANTHER" id="PTHR33359">
    <property type="entry name" value="MOLYBDOPTERIN SYNTHASE SULFUR CARRIER SUBUNIT"/>
    <property type="match status" value="1"/>
</dbReference>
<dbReference type="PANTHER" id="PTHR33359:SF1">
    <property type="entry name" value="MOLYBDOPTERIN SYNTHASE SULFUR CARRIER SUBUNIT"/>
    <property type="match status" value="1"/>
</dbReference>
<dbReference type="SUPFAM" id="SSF54285">
    <property type="entry name" value="MoaD/ThiS"/>
    <property type="match status" value="1"/>
</dbReference>
<dbReference type="InterPro" id="IPR044672">
    <property type="entry name" value="MOCS2A"/>
</dbReference>
<comment type="subunit">
    <text evidence="7">Heterotetramer of 2 MoaD subunits and 2 MoaE subunits. Forms a stable heterotetrameric complex of 2 MoaD and 2 MoeB during adenylation of MoaD by MoeB. During catalysis MoaD shuttles between the two heterotetrameric complexes.</text>
</comment>
<sequence length="77" mass="8248">MIQVLLFAHLQEEAGTSALKIDGGNITVTELKEILTKEHHLAVSEQVMVAVNEEYANADDKIHDGDIVALIPPVSGG</sequence>
<dbReference type="UniPathway" id="UPA00344"/>
<dbReference type="CDD" id="cd00754">
    <property type="entry name" value="Ubl_MoaD"/>
    <property type="match status" value="1"/>
</dbReference>
<evidence type="ECO:0000313" key="13">
    <source>
        <dbReference type="EMBL" id="KEK24524.1"/>
    </source>
</evidence>
<evidence type="ECO:0000256" key="6">
    <source>
        <dbReference type="ARBA" id="ARBA00054425"/>
    </source>
</evidence>
<dbReference type="InterPro" id="IPR012675">
    <property type="entry name" value="Beta-grasp_dom_sf"/>
</dbReference>
<accession>A0A073KB85</accession>
<dbReference type="InterPro" id="IPR016155">
    <property type="entry name" value="Mopterin_synth/thiamin_S_b"/>
</dbReference>
<evidence type="ECO:0000256" key="3">
    <source>
        <dbReference type="ARBA" id="ARBA00023150"/>
    </source>
</evidence>
<evidence type="ECO:0000256" key="2">
    <source>
        <dbReference type="ARBA" id="ARBA00022741"/>
    </source>
</evidence>
<evidence type="ECO:0000256" key="10">
    <source>
        <dbReference type="ARBA" id="ARBA00077809"/>
    </source>
</evidence>
<comment type="function">
    <text evidence="6">Involved in sulfur transfer in the conversion of molybdopterin precursor Z to molybdopterin.</text>
</comment>
<evidence type="ECO:0000256" key="9">
    <source>
        <dbReference type="ARBA" id="ARBA00076711"/>
    </source>
</evidence>
<evidence type="ECO:0000256" key="1">
    <source>
        <dbReference type="ARBA" id="ARBA00005046"/>
    </source>
</evidence>